<keyword evidence="6 7" id="KW-0472">Membrane</keyword>
<evidence type="ECO:0008006" key="10">
    <source>
        <dbReference type="Google" id="ProtNLM"/>
    </source>
</evidence>
<dbReference type="KEGG" id="dwd:DSCW_37580"/>
<organism evidence="8 9">
    <name type="scientific">Desulfosarcina widdelii</name>
    <dbReference type="NCBI Taxonomy" id="947919"/>
    <lineage>
        <taxon>Bacteria</taxon>
        <taxon>Pseudomonadati</taxon>
        <taxon>Thermodesulfobacteriota</taxon>
        <taxon>Desulfobacteria</taxon>
        <taxon>Desulfobacterales</taxon>
        <taxon>Desulfosarcinaceae</taxon>
        <taxon>Desulfosarcina</taxon>
    </lineage>
</organism>
<keyword evidence="5 7" id="KW-1133">Transmembrane helix</keyword>
<reference evidence="8 9" key="1">
    <citation type="submission" date="2019-11" db="EMBL/GenBank/DDBJ databases">
        <title>Comparative genomics of hydrocarbon-degrading Desulfosarcina strains.</title>
        <authorList>
            <person name="Watanabe M."/>
            <person name="Kojima H."/>
            <person name="Fukui M."/>
        </authorList>
    </citation>
    <scope>NUCLEOTIDE SEQUENCE [LARGE SCALE GENOMIC DNA]</scope>
    <source>
        <strain evidence="8 9">PP31</strain>
    </source>
</reference>
<proteinExistence type="inferred from homology"/>
<dbReference type="RefSeq" id="WP_155305174.1">
    <property type="nucleotide sequence ID" value="NZ_AP021875.1"/>
</dbReference>
<dbReference type="AlphaFoldDB" id="A0A5K7Z9F5"/>
<comment type="subcellular location">
    <subcellularLocation>
        <location evidence="1">Cell membrane</location>
        <topology evidence="1">Multi-pass membrane protein</topology>
    </subcellularLocation>
</comment>
<dbReference type="GO" id="GO:0005886">
    <property type="term" value="C:plasma membrane"/>
    <property type="evidence" value="ECO:0007669"/>
    <property type="project" value="UniProtKB-SubCell"/>
</dbReference>
<accession>A0A5K7Z9F5</accession>
<dbReference type="Proteomes" id="UP000427769">
    <property type="component" value="Chromosome"/>
</dbReference>
<sequence>MELSIALLNLSYAIIGALLTLAFMAAGYKLFDRLTPFDTSRELASKNVAVGIVVGAIFIGLGIAVGLVIGMGLN</sequence>
<feature type="transmembrane region" description="Helical" evidence="7">
    <location>
        <begin position="48"/>
        <end position="73"/>
    </location>
</feature>
<evidence type="ECO:0000256" key="2">
    <source>
        <dbReference type="ARBA" id="ARBA00005779"/>
    </source>
</evidence>
<keyword evidence="4 7" id="KW-0812">Transmembrane</keyword>
<dbReference type="Pfam" id="PF03994">
    <property type="entry name" value="DUF350"/>
    <property type="match status" value="1"/>
</dbReference>
<dbReference type="EMBL" id="AP021875">
    <property type="protein sequence ID" value="BBO76341.1"/>
    <property type="molecule type" value="Genomic_DNA"/>
</dbReference>
<evidence type="ECO:0000313" key="8">
    <source>
        <dbReference type="EMBL" id="BBO76341.1"/>
    </source>
</evidence>
<name>A0A5K7Z9F5_9BACT</name>
<gene>
    <name evidence="8" type="ORF">DSCW_37580</name>
</gene>
<keyword evidence="3" id="KW-1003">Cell membrane</keyword>
<evidence type="ECO:0000256" key="4">
    <source>
        <dbReference type="ARBA" id="ARBA00022692"/>
    </source>
</evidence>
<evidence type="ECO:0000256" key="7">
    <source>
        <dbReference type="SAM" id="Phobius"/>
    </source>
</evidence>
<dbReference type="OrthoDB" id="5422996at2"/>
<evidence type="ECO:0000256" key="5">
    <source>
        <dbReference type="ARBA" id="ARBA00022989"/>
    </source>
</evidence>
<evidence type="ECO:0000313" key="9">
    <source>
        <dbReference type="Proteomes" id="UP000427769"/>
    </source>
</evidence>
<protein>
    <recommendedName>
        <fullName evidence="10">DUF350 domain-containing protein</fullName>
    </recommendedName>
</protein>
<feature type="transmembrane region" description="Helical" evidence="7">
    <location>
        <begin position="7"/>
        <end position="28"/>
    </location>
</feature>
<evidence type="ECO:0000256" key="3">
    <source>
        <dbReference type="ARBA" id="ARBA00022475"/>
    </source>
</evidence>
<evidence type="ECO:0000256" key="1">
    <source>
        <dbReference type="ARBA" id="ARBA00004651"/>
    </source>
</evidence>
<evidence type="ECO:0000256" key="6">
    <source>
        <dbReference type="ARBA" id="ARBA00023136"/>
    </source>
</evidence>
<keyword evidence="9" id="KW-1185">Reference proteome</keyword>
<dbReference type="InterPro" id="IPR007140">
    <property type="entry name" value="DUF350"/>
</dbReference>
<comment type="similarity">
    <text evidence="2">Belongs to the UPF0719 family.</text>
</comment>